<evidence type="ECO:0000313" key="2">
    <source>
        <dbReference type="Proteomes" id="UP000821865"/>
    </source>
</evidence>
<gene>
    <name evidence="1" type="ORF">HPB49_017214</name>
</gene>
<dbReference type="Proteomes" id="UP000821865">
    <property type="component" value="Chromosome 2"/>
</dbReference>
<name>A0ACB8DET9_DERSI</name>
<accession>A0ACB8DET9</accession>
<evidence type="ECO:0000313" key="1">
    <source>
        <dbReference type="EMBL" id="KAH7966523.1"/>
    </source>
</evidence>
<comment type="caution">
    <text evidence="1">The sequence shown here is derived from an EMBL/GenBank/DDBJ whole genome shotgun (WGS) entry which is preliminary data.</text>
</comment>
<proteinExistence type="predicted"/>
<reference evidence="1" key="1">
    <citation type="submission" date="2020-05" db="EMBL/GenBank/DDBJ databases">
        <title>Large-scale comparative analyses of tick genomes elucidate their genetic diversity and vector capacities.</title>
        <authorList>
            <person name="Jia N."/>
            <person name="Wang J."/>
            <person name="Shi W."/>
            <person name="Du L."/>
            <person name="Sun Y."/>
            <person name="Zhan W."/>
            <person name="Jiang J."/>
            <person name="Wang Q."/>
            <person name="Zhang B."/>
            <person name="Ji P."/>
            <person name="Sakyi L.B."/>
            <person name="Cui X."/>
            <person name="Yuan T."/>
            <person name="Jiang B."/>
            <person name="Yang W."/>
            <person name="Lam T.T.-Y."/>
            <person name="Chang Q."/>
            <person name="Ding S."/>
            <person name="Wang X."/>
            <person name="Zhu J."/>
            <person name="Ruan X."/>
            <person name="Zhao L."/>
            <person name="Wei J."/>
            <person name="Que T."/>
            <person name="Du C."/>
            <person name="Cheng J."/>
            <person name="Dai P."/>
            <person name="Han X."/>
            <person name="Huang E."/>
            <person name="Gao Y."/>
            <person name="Liu J."/>
            <person name="Shao H."/>
            <person name="Ye R."/>
            <person name="Li L."/>
            <person name="Wei W."/>
            <person name="Wang X."/>
            <person name="Wang C."/>
            <person name="Yang T."/>
            <person name="Huo Q."/>
            <person name="Li W."/>
            <person name="Guo W."/>
            <person name="Chen H."/>
            <person name="Zhou L."/>
            <person name="Ni X."/>
            <person name="Tian J."/>
            <person name="Zhou Y."/>
            <person name="Sheng Y."/>
            <person name="Liu T."/>
            <person name="Pan Y."/>
            <person name="Xia L."/>
            <person name="Li J."/>
            <person name="Zhao F."/>
            <person name="Cao W."/>
        </authorList>
    </citation>
    <scope>NUCLEOTIDE SEQUENCE</scope>
    <source>
        <strain evidence="1">Dsil-2018</strain>
    </source>
</reference>
<protein>
    <submittedName>
        <fullName evidence="1">Uncharacterized protein</fullName>
    </submittedName>
</protein>
<sequence>MVPYYSFLKKGLKWYRKIALKLLVGSAIVNAWNSRGMLKGKSTPVIKFRKELARSLFGPRQDKFEESRGRKRVHTLKKLVGRLATLDGAAQAAMRPSIPAAAQTRLG</sequence>
<organism evidence="1 2">
    <name type="scientific">Dermacentor silvarum</name>
    <name type="common">Tick</name>
    <dbReference type="NCBI Taxonomy" id="543639"/>
    <lineage>
        <taxon>Eukaryota</taxon>
        <taxon>Metazoa</taxon>
        <taxon>Ecdysozoa</taxon>
        <taxon>Arthropoda</taxon>
        <taxon>Chelicerata</taxon>
        <taxon>Arachnida</taxon>
        <taxon>Acari</taxon>
        <taxon>Parasitiformes</taxon>
        <taxon>Ixodida</taxon>
        <taxon>Ixodoidea</taxon>
        <taxon>Ixodidae</taxon>
        <taxon>Rhipicephalinae</taxon>
        <taxon>Dermacentor</taxon>
    </lineage>
</organism>
<keyword evidence="2" id="KW-1185">Reference proteome</keyword>
<dbReference type="EMBL" id="CM023471">
    <property type="protein sequence ID" value="KAH7966523.1"/>
    <property type="molecule type" value="Genomic_DNA"/>
</dbReference>